<feature type="domain" description="Anti-sigma factor RsgI-like middle" evidence="3">
    <location>
        <begin position="82"/>
        <end position="179"/>
    </location>
</feature>
<evidence type="ECO:0000256" key="2">
    <source>
        <dbReference type="SAM" id="Phobius"/>
    </source>
</evidence>
<reference evidence="4" key="2">
    <citation type="submission" date="2021-04" db="EMBL/GenBank/DDBJ databases">
        <authorList>
            <person name="Gilroy R."/>
        </authorList>
    </citation>
    <scope>NUCLEOTIDE SEQUENCE</scope>
    <source>
        <strain evidence="4">ChiSjej5B23-2810</strain>
    </source>
</reference>
<reference evidence="4" key="1">
    <citation type="journal article" date="2021" name="PeerJ">
        <title>Extensive microbial diversity within the chicken gut microbiome revealed by metagenomics and culture.</title>
        <authorList>
            <person name="Gilroy R."/>
            <person name="Ravi A."/>
            <person name="Getino M."/>
            <person name="Pursley I."/>
            <person name="Horton D.L."/>
            <person name="Alikhan N.F."/>
            <person name="Baker D."/>
            <person name="Gharbi K."/>
            <person name="Hall N."/>
            <person name="Watson M."/>
            <person name="Adriaenssens E.M."/>
            <person name="Foster-Nyarko E."/>
            <person name="Jarju S."/>
            <person name="Secka A."/>
            <person name="Antonio M."/>
            <person name="Oren A."/>
            <person name="Chaudhuri R.R."/>
            <person name="La Ragione R."/>
            <person name="Hildebrand F."/>
            <person name="Pallen M.J."/>
        </authorList>
    </citation>
    <scope>NUCLEOTIDE SEQUENCE</scope>
    <source>
        <strain evidence="4">ChiSjej5B23-2810</strain>
    </source>
</reference>
<name>A0A9D2P911_9FIRM</name>
<comment type="caution">
    <text evidence="4">The sequence shown here is derived from an EMBL/GenBank/DDBJ whole genome shotgun (WGS) entry which is preliminary data.</text>
</comment>
<evidence type="ECO:0000313" key="4">
    <source>
        <dbReference type="EMBL" id="HJC45263.1"/>
    </source>
</evidence>
<feature type="region of interest" description="Disordered" evidence="1">
    <location>
        <begin position="193"/>
        <end position="271"/>
    </location>
</feature>
<dbReference type="EMBL" id="DWWN01000031">
    <property type="protein sequence ID" value="HJC45263.1"/>
    <property type="molecule type" value="Genomic_DNA"/>
</dbReference>
<keyword evidence="2" id="KW-0812">Transmembrane</keyword>
<feature type="compositionally biased region" description="Acidic residues" evidence="1">
    <location>
        <begin position="244"/>
        <end position="271"/>
    </location>
</feature>
<dbReference type="InterPro" id="IPR055431">
    <property type="entry name" value="RsgI_M"/>
</dbReference>
<accession>A0A9D2P911</accession>
<proteinExistence type="predicted"/>
<dbReference type="AlphaFoldDB" id="A0A9D2P911"/>
<dbReference type="Proteomes" id="UP000823906">
    <property type="component" value="Unassembled WGS sequence"/>
</dbReference>
<dbReference type="Pfam" id="PF23750">
    <property type="entry name" value="RsgI_M"/>
    <property type="match status" value="1"/>
</dbReference>
<keyword evidence="2" id="KW-0472">Membrane</keyword>
<protein>
    <recommendedName>
        <fullName evidence="3">Anti-sigma factor RsgI-like middle domain-containing protein</fullName>
    </recommendedName>
</protein>
<evidence type="ECO:0000259" key="3">
    <source>
        <dbReference type="Pfam" id="PF23750"/>
    </source>
</evidence>
<feature type="transmembrane region" description="Helical" evidence="2">
    <location>
        <begin position="54"/>
        <end position="75"/>
    </location>
</feature>
<keyword evidence="2" id="KW-1133">Transmembrane helix</keyword>
<organism evidence="4 5">
    <name type="scientific">Candidatus Faecalibacterium faecigallinarum</name>
    <dbReference type="NCBI Taxonomy" id="2838577"/>
    <lineage>
        <taxon>Bacteria</taxon>
        <taxon>Bacillati</taxon>
        <taxon>Bacillota</taxon>
        <taxon>Clostridia</taxon>
        <taxon>Eubacteriales</taxon>
        <taxon>Oscillospiraceae</taxon>
        <taxon>Faecalibacterium</taxon>
    </lineage>
</organism>
<feature type="compositionally biased region" description="Low complexity" evidence="1">
    <location>
        <begin position="203"/>
        <end position="227"/>
    </location>
</feature>
<sequence length="271" mass="29954">MKYLVMETHPAYAVVLDERGRFLKAANLHYQVGQTVEDVVELRLPPPRRRFRPAWGALGALALAACLCLGFFGYWQPNFIPYGTLRIQINPDVELSVSKTDRVLDLRALNADGETLLDGLDLKGEDSDDAVQELVEKAFEKGFLARGGAVSITASSEDDDWQIREEAALQAQLQAKYGDGIAVYLGGAVPEQDAAGQQEQNRQPSSVPAQPESAPPAASQTQPAAPSRGDPQDDWDPTGSDYPYDSDDDDDDEDEDEEDEDEDWDDWDEYD</sequence>
<evidence type="ECO:0000256" key="1">
    <source>
        <dbReference type="SAM" id="MobiDB-lite"/>
    </source>
</evidence>
<evidence type="ECO:0000313" key="5">
    <source>
        <dbReference type="Proteomes" id="UP000823906"/>
    </source>
</evidence>
<gene>
    <name evidence="4" type="ORF">H9703_03880</name>
</gene>